<protein>
    <submittedName>
        <fullName evidence="1">Uncharacterized protein</fullName>
    </submittedName>
</protein>
<name>A0A4Z2G328_9TELE</name>
<dbReference type="EMBL" id="SRLO01000719">
    <property type="protein sequence ID" value="TNN47928.1"/>
    <property type="molecule type" value="Genomic_DNA"/>
</dbReference>
<gene>
    <name evidence="1" type="ORF">EYF80_041871</name>
</gene>
<evidence type="ECO:0000313" key="1">
    <source>
        <dbReference type="EMBL" id="TNN47928.1"/>
    </source>
</evidence>
<keyword evidence="2" id="KW-1185">Reference proteome</keyword>
<dbReference type="Proteomes" id="UP000314294">
    <property type="component" value="Unassembled WGS sequence"/>
</dbReference>
<accession>A0A4Z2G328</accession>
<proteinExistence type="predicted"/>
<evidence type="ECO:0000313" key="2">
    <source>
        <dbReference type="Proteomes" id="UP000314294"/>
    </source>
</evidence>
<comment type="caution">
    <text evidence="1">The sequence shown here is derived from an EMBL/GenBank/DDBJ whole genome shotgun (WGS) entry which is preliminary data.</text>
</comment>
<organism evidence="1 2">
    <name type="scientific">Liparis tanakae</name>
    <name type="common">Tanaka's snailfish</name>
    <dbReference type="NCBI Taxonomy" id="230148"/>
    <lineage>
        <taxon>Eukaryota</taxon>
        <taxon>Metazoa</taxon>
        <taxon>Chordata</taxon>
        <taxon>Craniata</taxon>
        <taxon>Vertebrata</taxon>
        <taxon>Euteleostomi</taxon>
        <taxon>Actinopterygii</taxon>
        <taxon>Neopterygii</taxon>
        <taxon>Teleostei</taxon>
        <taxon>Neoteleostei</taxon>
        <taxon>Acanthomorphata</taxon>
        <taxon>Eupercaria</taxon>
        <taxon>Perciformes</taxon>
        <taxon>Cottioidei</taxon>
        <taxon>Cottales</taxon>
        <taxon>Liparidae</taxon>
        <taxon>Liparis</taxon>
    </lineage>
</organism>
<dbReference type="AlphaFoldDB" id="A0A4Z2G328"/>
<sequence length="223" mass="24723">MFRSYREELGEVELREEAAFGLLQDVGRQVAQLRLQVPPGGFSSGRLQEAAQRAGVTHQVRQRQPSRGHGHLAETFNTLGSHDAYHVFTAPGRSPSLRTLSISSWKPEKLRFPPEDRTAWTSTKTRDSLGRVATVLTNRMKIFTEGTKGTTQMKTLNPKYPLSSPADSRPSLTSCTYMELSKLPTWPSVSPGVGLWKHGLLMLQTMPWIQGKVPADGKALLGK</sequence>
<reference evidence="1 2" key="1">
    <citation type="submission" date="2019-03" db="EMBL/GenBank/DDBJ databases">
        <title>First draft genome of Liparis tanakae, snailfish: a comprehensive survey of snailfish specific genes.</title>
        <authorList>
            <person name="Kim W."/>
            <person name="Song I."/>
            <person name="Jeong J.-H."/>
            <person name="Kim D."/>
            <person name="Kim S."/>
            <person name="Ryu S."/>
            <person name="Song J.Y."/>
            <person name="Lee S.K."/>
        </authorList>
    </citation>
    <scope>NUCLEOTIDE SEQUENCE [LARGE SCALE GENOMIC DNA]</scope>
    <source>
        <tissue evidence="1">Muscle</tissue>
    </source>
</reference>